<dbReference type="Proteomes" id="UP000650081">
    <property type="component" value="Unassembled WGS sequence"/>
</dbReference>
<dbReference type="RefSeq" id="WP_187468670.1">
    <property type="nucleotide sequence ID" value="NZ_JACSIT010000153.1"/>
</dbReference>
<keyword evidence="3" id="KW-1185">Reference proteome</keyword>
<dbReference type="AlphaFoldDB" id="A0A923PM24"/>
<protein>
    <submittedName>
        <fullName evidence="2">Uncharacterized protein</fullName>
    </submittedName>
</protein>
<comment type="caution">
    <text evidence="2">The sequence shown here is derived from an EMBL/GenBank/DDBJ whole genome shotgun (WGS) entry which is preliminary data.</text>
</comment>
<name>A0A923PM24_9BACT</name>
<gene>
    <name evidence="2" type="ORF">H9S92_21025</name>
</gene>
<dbReference type="EMBL" id="JACSIT010000153">
    <property type="protein sequence ID" value="MBC6996668.1"/>
    <property type="molecule type" value="Genomic_DNA"/>
</dbReference>
<sequence length="639" mass="68728">MTCRQSIRFLPLLLLLACFSACSARLAKRAQEAAGPIHLALRPATGGPEYYLPGAEVPLLLEATNTSAAPSDSLRLRIQLPAGLRLADPAWHGAGTMAQRTLPPLGAGNKVQWPLTTRLATDATGPLAVVTAGLDPGQKALARLSIPVGRVLENTLDTCRVLHDTLGNRVNTYLTTRRLLRTVLPGPLALGPLGPVRVSPRNCAAFALNAPVKKHRAKDRCSCLHFSFASGQPTYPTRFQAGEKPLQTCATTTSAGAKGDTLRIAVRTLDGQPLRRMLLTDGSGKVLQAAYAAAALDFCTVLDADTATWRLYLQADRRFYLLPRKQYVLVDVTRHPAAVEILQDAGPAPAPEGSTTLLASTPPDTVGGRRSWWETSALRTAEQTIFLRVRAQQSLAAGAQVLRDTLGRDSCAGQFAVRQLGSARAVQTWIATDTLLFQATQAEAEVVGLRNLSGLRSGSVEVNIPLRLDLSDPPARDSLVAIAYWIGSGEVALGAYAALLESVPPAWSQPGVSAPLAAYGGGYPVVLPGLTPGEAEYQRSYVQYDFTTSAGRQNLVAGRSYPRLIRRNPDRPNYGVVTGTALQQLAGTVVFDPALGKRVLRFHFAFANRHPVNTYRLQLKIVAWYQVRTPATVWQPITP</sequence>
<reference evidence="2" key="1">
    <citation type="submission" date="2020-08" db="EMBL/GenBank/DDBJ databases">
        <title>Lewinella bacteria from marine environments.</title>
        <authorList>
            <person name="Zhong Y."/>
        </authorList>
    </citation>
    <scope>NUCLEOTIDE SEQUENCE</scope>
    <source>
        <strain evidence="2">KCTC 42187</strain>
    </source>
</reference>
<feature type="signal peptide" evidence="1">
    <location>
        <begin position="1"/>
        <end position="23"/>
    </location>
</feature>
<organism evidence="2 3">
    <name type="scientific">Neolewinella lacunae</name>
    <dbReference type="NCBI Taxonomy" id="1517758"/>
    <lineage>
        <taxon>Bacteria</taxon>
        <taxon>Pseudomonadati</taxon>
        <taxon>Bacteroidota</taxon>
        <taxon>Saprospiria</taxon>
        <taxon>Saprospirales</taxon>
        <taxon>Lewinellaceae</taxon>
        <taxon>Neolewinella</taxon>
    </lineage>
</organism>
<feature type="chain" id="PRO_5037480390" evidence="1">
    <location>
        <begin position="24"/>
        <end position="639"/>
    </location>
</feature>
<evidence type="ECO:0000256" key="1">
    <source>
        <dbReference type="SAM" id="SignalP"/>
    </source>
</evidence>
<keyword evidence="1" id="KW-0732">Signal</keyword>
<accession>A0A923PM24</accession>
<evidence type="ECO:0000313" key="2">
    <source>
        <dbReference type="EMBL" id="MBC6996668.1"/>
    </source>
</evidence>
<proteinExistence type="predicted"/>
<evidence type="ECO:0000313" key="3">
    <source>
        <dbReference type="Proteomes" id="UP000650081"/>
    </source>
</evidence>